<evidence type="ECO:0000313" key="3">
    <source>
        <dbReference type="EnsemblPlants" id="PNT62860"/>
    </source>
</evidence>
<name>A0A2K2CLF6_BRADI</name>
<evidence type="ECO:0000313" key="2">
    <source>
        <dbReference type="EMBL" id="PNT62860.1"/>
    </source>
</evidence>
<dbReference type="Gramene" id="PNT62860">
    <property type="protein sequence ID" value="PNT62860"/>
    <property type="gene ID" value="BRADI_4g08979v3"/>
</dbReference>
<evidence type="ECO:0000313" key="4">
    <source>
        <dbReference type="Proteomes" id="UP000008810"/>
    </source>
</evidence>
<feature type="region of interest" description="Disordered" evidence="1">
    <location>
        <begin position="76"/>
        <end position="120"/>
    </location>
</feature>
<dbReference type="Proteomes" id="UP000008810">
    <property type="component" value="Chromosome 4"/>
</dbReference>
<dbReference type="InParanoid" id="A0A2K2CLF6"/>
<dbReference type="EnsemblPlants" id="PNT62860">
    <property type="protein sequence ID" value="PNT62860"/>
    <property type="gene ID" value="BRADI_4g08979v3"/>
</dbReference>
<gene>
    <name evidence="2" type="ORF">BRADI_4g08979v3</name>
</gene>
<accession>A0A2K2CLF6</accession>
<sequence length="120" mass="12989">MLASSWSRPAAAMSSAEVRLVLGTAEGFIRGLVMPVDEKGNNARAVRLGIRIFFALCLAERTGLMSWSPVPRGIGREHRGARARPGDGGAAVLDRTRPRRGRVQRHGNDRAGAHHVQTRA</sequence>
<reference evidence="3" key="3">
    <citation type="submission" date="2018-08" db="UniProtKB">
        <authorList>
            <consortium name="EnsemblPlants"/>
        </authorList>
    </citation>
    <scope>IDENTIFICATION</scope>
    <source>
        <strain evidence="3">cv. Bd21</strain>
    </source>
</reference>
<dbReference type="EMBL" id="CM000883">
    <property type="protein sequence ID" value="PNT62860.1"/>
    <property type="molecule type" value="Genomic_DNA"/>
</dbReference>
<proteinExistence type="predicted"/>
<dbReference type="AlphaFoldDB" id="A0A2K2CLF6"/>
<reference evidence="2" key="2">
    <citation type="submission" date="2017-06" db="EMBL/GenBank/DDBJ databases">
        <title>WGS assembly of Brachypodium distachyon.</title>
        <authorList>
            <consortium name="The International Brachypodium Initiative"/>
            <person name="Lucas S."/>
            <person name="Harmon-Smith M."/>
            <person name="Lail K."/>
            <person name="Tice H."/>
            <person name="Grimwood J."/>
            <person name="Bruce D."/>
            <person name="Barry K."/>
            <person name="Shu S."/>
            <person name="Lindquist E."/>
            <person name="Wang M."/>
            <person name="Pitluck S."/>
            <person name="Vogel J.P."/>
            <person name="Garvin D.F."/>
            <person name="Mockler T.C."/>
            <person name="Schmutz J."/>
            <person name="Rokhsar D."/>
            <person name="Bevan M.W."/>
        </authorList>
    </citation>
    <scope>NUCLEOTIDE SEQUENCE</scope>
    <source>
        <strain evidence="2">Bd21</strain>
    </source>
</reference>
<keyword evidence="4" id="KW-1185">Reference proteome</keyword>
<reference evidence="2 3" key="1">
    <citation type="journal article" date="2010" name="Nature">
        <title>Genome sequencing and analysis of the model grass Brachypodium distachyon.</title>
        <authorList>
            <consortium name="International Brachypodium Initiative"/>
        </authorList>
    </citation>
    <scope>NUCLEOTIDE SEQUENCE [LARGE SCALE GENOMIC DNA]</scope>
    <source>
        <strain evidence="2 3">Bd21</strain>
    </source>
</reference>
<protein>
    <submittedName>
        <fullName evidence="2 3">Uncharacterized protein</fullName>
    </submittedName>
</protein>
<evidence type="ECO:0000256" key="1">
    <source>
        <dbReference type="SAM" id="MobiDB-lite"/>
    </source>
</evidence>
<organism evidence="2">
    <name type="scientific">Brachypodium distachyon</name>
    <name type="common">Purple false brome</name>
    <name type="synonym">Trachynia distachya</name>
    <dbReference type="NCBI Taxonomy" id="15368"/>
    <lineage>
        <taxon>Eukaryota</taxon>
        <taxon>Viridiplantae</taxon>
        <taxon>Streptophyta</taxon>
        <taxon>Embryophyta</taxon>
        <taxon>Tracheophyta</taxon>
        <taxon>Spermatophyta</taxon>
        <taxon>Magnoliopsida</taxon>
        <taxon>Liliopsida</taxon>
        <taxon>Poales</taxon>
        <taxon>Poaceae</taxon>
        <taxon>BOP clade</taxon>
        <taxon>Pooideae</taxon>
        <taxon>Stipodae</taxon>
        <taxon>Brachypodieae</taxon>
        <taxon>Brachypodium</taxon>
    </lineage>
</organism>